<dbReference type="GO" id="GO:0008270">
    <property type="term" value="F:zinc ion binding"/>
    <property type="evidence" value="ECO:0007669"/>
    <property type="project" value="InterPro"/>
</dbReference>
<dbReference type="CDD" id="cd07011">
    <property type="entry name" value="cupin_PMI_type_I_N"/>
    <property type="match status" value="1"/>
</dbReference>
<dbReference type="Gene3D" id="2.60.120.10">
    <property type="entry name" value="Jelly Rolls"/>
    <property type="match status" value="2"/>
</dbReference>
<evidence type="ECO:0000313" key="19">
    <source>
        <dbReference type="Proteomes" id="UP000217199"/>
    </source>
</evidence>
<evidence type="ECO:0000259" key="15">
    <source>
        <dbReference type="Pfam" id="PF01238"/>
    </source>
</evidence>
<evidence type="ECO:0000256" key="1">
    <source>
        <dbReference type="ARBA" id="ARBA00000757"/>
    </source>
</evidence>
<evidence type="ECO:0000256" key="4">
    <source>
        <dbReference type="ARBA" id="ARBA00010772"/>
    </source>
</evidence>
<evidence type="ECO:0000256" key="5">
    <source>
        <dbReference type="ARBA" id="ARBA00011956"/>
    </source>
</evidence>
<feature type="binding site" evidence="11">
    <location>
        <position position="111"/>
    </location>
    <ligand>
        <name>Zn(2+)</name>
        <dbReference type="ChEBI" id="CHEBI:29105"/>
    </ligand>
</feature>
<keyword evidence="8 11" id="KW-0862">Zinc</keyword>
<dbReference type="FunCoup" id="A0A286U9D9">
    <property type="interactions" value="361"/>
</dbReference>
<evidence type="ECO:0000256" key="14">
    <source>
        <dbReference type="RuleBase" id="RU004248"/>
    </source>
</evidence>
<evidence type="ECO:0000256" key="7">
    <source>
        <dbReference type="ARBA" id="ARBA00022723"/>
    </source>
</evidence>
<dbReference type="EMBL" id="NBII01000008">
    <property type="protein sequence ID" value="PAV16124.1"/>
    <property type="molecule type" value="Genomic_DNA"/>
</dbReference>
<dbReference type="GO" id="GO:0005975">
    <property type="term" value="P:carbohydrate metabolic process"/>
    <property type="evidence" value="ECO:0007669"/>
    <property type="project" value="InterPro"/>
</dbReference>
<accession>A0A286U9D9</accession>
<feature type="binding site" evidence="11">
    <location>
        <position position="136"/>
    </location>
    <ligand>
        <name>Zn(2+)</name>
        <dbReference type="ChEBI" id="CHEBI:29105"/>
    </ligand>
</feature>
<feature type="domain" description="Phosphomannose isomerase type I C-terminal" evidence="15">
    <location>
        <begin position="342"/>
        <end position="385"/>
    </location>
</feature>
<evidence type="ECO:0000256" key="13">
    <source>
        <dbReference type="RuleBase" id="RU004189"/>
    </source>
</evidence>
<protein>
    <recommendedName>
        <fullName evidence="6 12">Mannose-6-phosphate isomerase</fullName>
        <ecNumber evidence="5 12">5.3.1.8</ecNumber>
    </recommendedName>
</protein>
<evidence type="ECO:0000256" key="12">
    <source>
        <dbReference type="RuleBase" id="RU000611"/>
    </source>
</evidence>
<evidence type="ECO:0000256" key="8">
    <source>
        <dbReference type="ARBA" id="ARBA00022833"/>
    </source>
</evidence>
<dbReference type="GO" id="GO:0005829">
    <property type="term" value="C:cytosol"/>
    <property type="evidence" value="ECO:0007669"/>
    <property type="project" value="TreeGrafter"/>
</dbReference>
<keyword evidence="19" id="KW-1185">Reference proteome</keyword>
<proteinExistence type="inferred from homology"/>
<dbReference type="InterPro" id="IPR046457">
    <property type="entry name" value="PMI_typeI_cat"/>
</dbReference>
<evidence type="ECO:0000256" key="9">
    <source>
        <dbReference type="ARBA" id="ARBA00023235"/>
    </source>
</evidence>
<feature type="binding site" evidence="11">
    <location>
        <position position="276"/>
    </location>
    <ligand>
        <name>Zn(2+)</name>
        <dbReference type="ChEBI" id="CHEBI:29105"/>
    </ligand>
</feature>
<dbReference type="Gene3D" id="1.10.441.10">
    <property type="entry name" value="Phosphomannose Isomerase, domain 2"/>
    <property type="match status" value="1"/>
</dbReference>
<dbReference type="InterPro" id="IPR046456">
    <property type="entry name" value="PMI_typeI_C"/>
</dbReference>
<evidence type="ECO:0000259" key="17">
    <source>
        <dbReference type="Pfam" id="PF20512"/>
    </source>
</evidence>
<dbReference type="InterPro" id="IPR001250">
    <property type="entry name" value="Man6P_Isoase-1"/>
</dbReference>
<dbReference type="Pfam" id="PF20512">
    <property type="entry name" value="PMI_typeI_hel"/>
    <property type="match status" value="1"/>
</dbReference>
<dbReference type="InParanoid" id="A0A286U9D9"/>
<evidence type="ECO:0000256" key="6">
    <source>
        <dbReference type="ARBA" id="ARBA00018236"/>
    </source>
</evidence>
<dbReference type="PANTHER" id="PTHR10309">
    <property type="entry name" value="MANNOSE-6-PHOSPHATE ISOMERASE"/>
    <property type="match status" value="1"/>
</dbReference>
<dbReference type="PANTHER" id="PTHR10309:SF0">
    <property type="entry name" value="MANNOSE-6-PHOSPHATE ISOMERASE"/>
    <property type="match status" value="1"/>
</dbReference>
<dbReference type="InterPro" id="IPR016305">
    <property type="entry name" value="Mannose-6-P_Isomerase"/>
</dbReference>
<keyword evidence="9 12" id="KW-0413">Isomerase</keyword>
<dbReference type="OrthoDB" id="6605218at2759"/>
<evidence type="ECO:0000256" key="2">
    <source>
        <dbReference type="ARBA" id="ARBA00002564"/>
    </source>
</evidence>
<feature type="domain" description="Phosphomannose isomerase type I helical insertion" evidence="17">
    <location>
        <begin position="176"/>
        <end position="257"/>
    </location>
</feature>
<dbReference type="PRINTS" id="PR00714">
    <property type="entry name" value="MAN6PISMRASE"/>
</dbReference>
<dbReference type="InterPro" id="IPR046458">
    <property type="entry name" value="PMI_typeI_hel"/>
</dbReference>
<evidence type="ECO:0000256" key="11">
    <source>
        <dbReference type="PIRSR" id="PIRSR001480-2"/>
    </source>
</evidence>
<evidence type="ECO:0000313" key="18">
    <source>
        <dbReference type="EMBL" id="PAV16124.1"/>
    </source>
</evidence>
<dbReference type="Pfam" id="PF01238">
    <property type="entry name" value="PMI_typeI_C"/>
    <property type="match status" value="1"/>
</dbReference>
<dbReference type="EC" id="5.3.1.8" evidence="5 12"/>
<sequence length="434" mass="48169">MTTPVFQIVPTTQKYDWGKVGLKSKVAQFAHAARDPGFTLEENSPYAELWMGTHPSSPSRLLDGTTLTQYLADHPSLIGDEIMTSFHAEEGNIPFLFKILAIEKALSIQTHPDKQTAEKLHEEQPNVYKDSNHKPEMAIAITPFEALCGFLPLPKIATYISSTPEFSSLIPATVLSNFISLANSKSPNGRNEKAALHELFSSLMTVREEKFKAELTKLVTRYRTRDIKPAELSIKNLVLRLESQFPGDIGVFCAFVLNYIRLQPGQAIFLGAGEPHAYISGDIVETMATSDNVIRAGLTPKKRDVPNLLAGLTYTTSEPSKHYIQPKNFGTSDPFADSRSESMLYEPPVPEFSVARIEAEKYGTVKHDGLRGPSILIVTKGKGRLNWEGVGNENGEELREGRVLFIGAHTPITFLAESDFEAYRAFTEPKPPRF</sequence>
<comment type="cofactor">
    <cofactor evidence="11 12">
        <name>Zn(2+)</name>
        <dbReference type="ChEBI" id="CHEBI:29105"/>
    </cofactor>
    <text evidence="11 12">Binds 1 zinc ion per subunit.</text>
</comment>
<dbReference type="NCBIfam" id="TIGR00218">
    <property type="entry name" value="manA"/>
    <property type="match status" value="1"/>
</dbReference>
<dbReference type="PROSITE" id="PS00966">
    <property type="entry name" value="PMI_I_2"/>
    <property type="match status" value="1"/>
</dbReference>
<name>A0A286U9D9_9AGAM</name>
<dbReference type="SUPFAM" id="SSF51182">
    <property type="entry name" value="RmlC-like cupins"/>
    <property type="match status" value="1"/>
</dbReference>
<dbReference type="Pfam" id="PF20511">
    <property type="entry name" value="PMI_typeI_cat"/>
    <property type="match status" value="1"/>
</dbReference>
<feature type="active site" evidence="10">
    <location>
        <position position="295"/>
    </location>
</feature>
<comment type="similarity">
    <text evidence="4 13">Belongs to the mannose-6-phosphate isomerase type 1 family.</text>
</comment>
<dbReference type="AlphaFoldDB" id="A0A286U9D9"/>
<organism evidence="18 19">
    <name type="scientific">Pyrrhoderma noxium</name>
    <dbReference type="NCBI Taxonomy" id="2282107"/>
    <lineage>
        <taxon>Eukaryota</taxon>
        <taxon>Fungi</taxon>
        <taxon>Dikarya</taxon>
        <taxon>Basidiomycota</taxon>
        <taxon>Agaricomycotina</taxon>
        <taxon>Agaricomycetes</taxon>
        <taxon>Hymenochaetales</taxon>
        <taxon>Hymenochaetaceae</taxon>
        <taxon>Pyrrhoderma</taxon>
    </lineage>
</organism>
<gene>
    <name evidence="18" type="ORF">PNOK_0774400</name>
</gene>
<dbReference type="Proteomes" id="UP000217199">
    <property type="component" value="Unassembled WGS sequence"/>
</dbReference>
<evidence type="ECO:0000259" key="16">
    <source>
        <dbReference type="Pfam" id="PF20511"/>
    </source>
</evidence>
<comment type="function">
    <text evidence="2">Involved in the synthesis of the GDP-mannose and dolichol-phosphate-mannose required for a number of critical mannosyl transfer reactions.</text>
</comment>
<dbReference type="InterPro" id="IPR018050">
    <property type="entry name" value="Pmannose_isomerase-type1_CS"/>
</dbReference>
<dbReference type="InterPro" id="IPR011051">
    <property type="entry name" value="RmlC_Cupin_sf"/>
</dbReference>
<comment type="pathway">
    <text evidence="3 14">Nucleotide-sugar biosynthesis; GDP-alpha-D-mannose biosynthesis; alpha-D-mannose 1-phosphate from D-fructose 6-phosphate: step 1/2.</text>
</comment>
<dbReference type="InterPro" id="IPR014710">
    <property type="entry name" value="RmlC-like_jellyroll"/>
</dbReference>
<dbReference type="UniPathway" id="UPA00126">
    <property type="reaction ID" value="UER00423"/>
</dbReference>
<dbReference type="GO" id="GO:0009298">
    <property type="term" value="P:GDP-mannose biosynthetic process"/>
    <property type="evidence" value="ECO:0007669"/>
    <property type="project" value="UniProtKB-UniPathway"/>
</dbReference>
<comment type="caution">
    <text evidence="18">The sequence shown here is derived from an EMBL/GenBank/DDBJ whole genome shotgun (WGS) entry which is preliminary data.</text>
</comment>
<keyword evidence="7 11" id="KW-0479">Metal-binding</keyword>
<dbReference type="PROSITE" id="PS00965">
    <property type="entry name" value="PMI_I_1"/>
    <property type="match status" value="1"/>
</dbReference>
<feature type="binding site" evidence="11">
    <location>
        <position position="109"/>
    </location>
    <ligand>
        <name>Zn(2+)</name>
        <dbReference type="ChEBI" id="CHEBI:29105"/>
    </ligand>
</feature>
<evidence type="ECO:0000256" key="3">
    <source>
        <dbReference type="ARBA" id="ARBA00004666"/>
    </source>
</evidence>
<comment type="catalytic activity">
    <reaction evidence="1 12">
        <text>D-mannose 6-phosphate = D-fructose 6-phosphate</text>
        <dbReference type="Rhea" id="RHEA:12356"/>
        <dbReference type="ChEBI" id="CHEBI:58735"/>
        <dbReference type="ChEBI" id="CHEBI:61527"/>
        <dbReference type="EC" id="5.3.1.8"/>
    </reaction>
</comment>
<evidence type="ECO:0000256" key="10">
    <source>
        <dbReference type="PIRSR" id="PIRSR001480-1"/>
    </source>
</evidence>
<dbReference type="STRING" id="2282107.A0A286U9D9"/>
<feature type="domain" description="Phosphomannose isomerase type I catalytic" evidence="16">
    <location>
        <begin position="5"/>
        <end position="152"/>
    </location>
</feature>
<dbReference type="GO" id="GO:0004476">
    <property type="term" value="F:mannose-6-phosphate isomerase activity"/>
    <property type="evidence" value="ECO:0007669"/>
    <property type="project" value="UniProtKB-EC"/>
</dbReference>
<reference evidence="18 19" key="1">
    <citation type="journal article" date="2017" name="Mol. Ecol.">
        <title>Comparative and population genomic landscape of Phellinus noxius: A hypervariable fungus causing root rot in trees.</title>
        <authorList>
            <person name="Chung C.L."/>
            <person name="Lee T.J."/>
            <person name="Akiba M."/>
            <person name="Lee H.H."/>
            <person name="Kuo T.H."/>
            <person name="Liu D."/>
            <person name="Ke H.M."/>
            <person name="Yokoi T."/>
            <person name="Roa M.B."/>
            <person name="Lu M.J."/>
            <person name="Chang Y.Y."/>
            <person name="Ann P.J."/>
            <person name="Tsai J.N."/>
            <person name="Chen C.Y."/>
            <person name="Tzean S.S."/>
            <person name="Ota Y."/>
            <person name="Hattori T."/>
            <person name="Sahashi N."/>
            <person name="Liou R.F."/>
            <person name="Kikuchi T."/>
            <person name="Tsai I.J."/>
        </authorList>
    </citation>
    <scope>NUCLEOTIDE SEQUENCE [LARGE SCALE GENOMIC DNA]</scope>
    <source>
        <strain evidence="18 19">FFPRI411160</strain>
    </source>
</reference>
<dbReference type="PIRSF" id="PIRSF001480">
    <property type="entry name" value="Mannose-6-phosphate_isomerase"/>
    <property type="match status" value="1"/>
</dbReference>